<evidence type="ECO:0000313" key="3">
    <source>
        <dbReference type="Proteomes" id="UP000198211"/>
    </source>
</evidence>
<feature type="compositionally biased region" description="Basic and acidic residues" evidence="1">
    <location>
        <begin position="336"/>
        <end position="347"/>
    </location>
</feature>
<accession>A0A225UUI1</accession>
<gene>
    <name evidence="2" type="ORF">PHMEG_00032856</name>
</gene>
<name>A0A225UUI1_9STRA</name>
<dbReference type="OrthoDB" id="1752139at2759"/>
<dbReference type="AlphaFoldDB" id="A0A225UUI1"/>
<feature type="non-terminal residue" evidence="2">
    <location>
        <position position="546"/>
    </location>
</feature>
<comment type="caution">
    <text evidence="2">The sequence shown here is derived from an EMBL/GenBank/DDBJ whole genome shotgun (WGS) entry which is preliminary data.</text>
</comment>
<evidence type="ECO:0000313" key="2">
    <source>
        <dbReference type="EMBL" id="OWY96790.1"/>
    </source>
</evidence>
<feature type="compositionally biased region" description="Basic and acidic residues" evidence="1">
    <location>
        <begin position="208"/>
        <end position="222"/>
    </location>
</feature>
<feature type="compositionally biased region" description="Basic and acidic residues" evidence="1">
    <location>
        <begin position="311"/>
        <end position="322"/>
    </location>
</feature>
<protein>
    <recommendedName>
        <fullName evidence="4">Eukaryotic/viral aspartic protease</fullName>
    </recommendedName>
</protein>
<keyword evidence="3" id="KW-1185">Reference proteome</keyword>
<organism evidence="2 3">
    <name type="scientific">Phytophthora megakarya</name>
    <dbReference type="NCBI Taxonomy" id="4795"/>
    <lineage>
        <taxon>Eukaryota</taxon>
        <taxon>Sar</taxon>
        <taxon>Stramenopiles</taxon>
        <taxon>Oomycota</taxon>
        <taxon>Peronosporomycetes</taxon>
        <taxon>Peronosporales</taxon>
        <taxon>Peronosporaceae</taxon>
        <taxon>Phytophthora</taxon>
    </lineage>
</organism>
<evidence type="ECO:0008006" key="4">
    <source>
        <dbReference type="Google" id="ProtNLM"/>
    </source>
</evidence>
<proteinExistence type="predicted"/>
<feature type="compositionally biased region" description="Basic and acidic residues" evidence="1">
    <location>
        <begin position="152"/>
        <end position="163"/>
    </location>
</feature>
<evidence type="ECO:0000256" key="1">
    <source>
        <dbReference type="SAM" id="MobiDB-lite"/>
    </source>
</evidence>
<feature type="region of interest" description="Disordered" evidence="1">
    <location>
        <begin position="152"/>
        <end position="240"/>
    </location>
</feature>
<dbReference type="EMBL" id="NBNE01011220">
    <property type="protein sequence ID" value="OWY96790.1"/>
    <property type="molecule type" value="Genomic_DNA"/>
</dbReference>
<feature type="region of interest" description="Disordered" evidence="1">
    <location>
        <begin position="308"/>
        <end position="350"/>
    </location>
</feature>
<sequence>MTPRIRVSAISELKEYSGKDQDEDRARSWLGKVKSAFVRDQAPDSEKRSAHRSSAQLVSEAFQTQYCGRGVSVARQYYHAKKRSDESPMEYLHRLNVASMRARLQIKDGPAATRREHVEHFIETLDDRDLADQLALLRLTDAEDLEETLRFRQRSEARQDKAHAGSNKLRQKSTPETTKKARAVRAIQKAEDHSGSESDASGSEQEDECRRVYLAESKEREIQAPTPAHQDNPDHTTMSQKNCTHCGLTKNDNLGLTDVPEVWAEGAPIRPLSLRLSRMRRVARLQEGPNGGILQSDPPVVCPEQTCRNVPSERGEDDKLERSPGWSPEQTFRNVASERGEDDKLERSPGWYLNQEEPEVSKQIDNTCELHKRPTFAIANLRKDDYSRTDVVMELDLLPGESRGYWKYHAPGKATFLFDYGAEISIVDSTFARRTRIKITLAGAYVYYFDAWVGDLTGQEAILGINFMVPAGIRLDLADKSLCLPDVKLWVTRGDRWVPTVVRGLGRTQYLRITNVSDQPITLQRDTRLGIWLAGEHVPRTPGYVS</sequence>
<dbReference type="Proteomes" id="UP000198211">
    <property type="component" value="Unassembled WGS sequence"/>
</dbReference>
<reference evidence="3" key="1">
    <citation type="submission" date="2017-03" db="EMBL/GenBank/DDBJ databases">
        <title>Phytopthora megakarya and P. palmivora, two closely related causual agents of cacao black pod achieved similar genome size and gene model numbers by different mechanisms.</title>
        <authorList>
            <person name="Ali S."/>
            <person name="Shao J."/>
            <person name="Larry D.J."/>
            <person name="Kronmiller B."/>
            <person name="Shen D."/>
            <person name="Strem M.D."/>
            <person name="Melnick R.L."/>
            <person name="Guiltinan M.J."/>
            <person name="Tyler B.M."/>
            <person name="Meinhardt L.W."/>
            <person name="Bailey B.A."/>
        </authorList>
    </citation>
    <scope>NUCLEOTIDE SEQUENCE [LARGE SCALE GENOMIC DNA]</scope>
    <source>
        <strain evidence="3">zdho120</strain>
    </source>
</reference>